<name>A0A0D1DA05_9RHOB</name>
<sequence>MLRLHGRVRSRTMRPLWLLEELSADYEYVSVMPRSPEAGAMSPLAKIPILEVDGEVILDSVAQMTFLADRHGAFTHPAGTVARARQDAFSNAVLEMLDAPLWAYAQHSFGLPEEYRVEGVKPTLTWQMETYSAKIADLMDGDFAVGEAPTIADILLAHCAGWARGLKMDLAPPVLEHMRRMRARPAFERALARGEDE</sequence>
<dbReference type="OrthoDB" id="9810080at2"/>
<dbReference type="InterPro" id="IPR010987">
    <property type="entry name" value="Glutathione-S-Trfase_C-like"/>
</dbReference>
<evidence type="ECO:0000313" key="3">
    <source>
        <dbReference type="EMBL" id="KIT16723.1"/>
    </source>
</evidence>
<feature type="domain" description="GST N-terminal" evidence="1">
    <location>
        <begin position="1"/>
        <end position="75"/>
    </location>
</feature>
<dbReference type="Pfam" id="PF13409">
    <property type="entry name" value="GST_N_2"/>
    <property type="match status" value="1"/>
</dbReference>
<dbReference type="PROSITE" id="PS50404">
    <property type="entry name" value="GST_NTER"/>
    <property type="match status" value="1"/>
</dbReference>
<reference evidence="3 4" key="1">
    <citation type="submission" date="2015-02" db="EMBL/GenBank/DDBJ databases">
        <title>Genome Sequence of Jannaschia aquimarina DSM28248, a member of the Roseobacter clade.</title>
        <authorList>
            <person name="Voget S."/>
            <person name="Daniel R."/>
        </authorList>
    </citation>
    <scope>NUCLEOTIDE SEQUENCE [LARGE SCALE GENOMIC DNA]</scope>
    <source>
        <strain evidence="3 4">GSW-M26</strain>
    </source>
</reference>
<keyword evidence="3" id="KW-0808">Transferase</keyword>
<dbReference type="CDD" id="cd03046">
    <property type="entry name" value="GST_N_GTT1_like"/>
    <property type="match status" value="1"/>
</dbReference>
<dbReference type="EMBL" id="JYFE01000027">
    <property type="protein sequence ID" value="KIT16723.1"/>
    <property type="molecule type" value="Genomic_DNA"/>
</dbReference>
<dbReference type="Gene3D" id="1.20.1050.10">
    <property type="match status" value="1"/>
</dbReference>
<dbReference type="AlphaFoldDB" id="A0A0D1DA05"/>
<dbReference type="SFLD" id="SFLDS00019">
    <property type="entry name" value="Glutathione_Transferase_(cytos"/>
    <property type="match status" value="1"/>
</dbReference>
<accession>A0A0D1DA05</accession>
<dbReference type="RefSeq" id="WP_043918342.1">
    <property type="nucleotide sequence ID" value="NZ_FZPF01000001.1"/>
</dbReference>
<dbReference type="PANTHER" id="PTHR44051:SF8">
    <property type="entry name" value="GLUTATHIONE S-TRANSFERASE GSTA"/>
    <property type="match status" value="1"/>
</dbReference>
<feature type="domain" description="GST C-terminal" evidence="2">
    <location>
        <begin position="79"/>
        <end position="197"/>
    </location>
</feature>
<evidence type="ECO:0000259" key="2">
    <source>
        <dbReference type="PROSITE" id="PS50405"/>
    </source>
</evidence>
<dbReference type="SUPFAM" id="SSF52833">
    <property type="entry name" value="Thioredoxin-like"/>
    <property type="match status" value="1"/>
</dbReference>
<keyword evidence="4" id="KW-1185">Reference proteome</keyword>
<gene>
    <name evidence="3" type="ORF">jaqu_15110</name>
</gene>
<dbReference type="InterPro" id="IPR036249">
    <property type="entry name" value="Thioredoxin-like_sf"/>
</dbReference>
<evidence type="ECO:0000259" key="1">
    <source>
        <dbReference type="PROSITE" id="PS50404"/>
    </source>
</evidence>
<dbReference type="PANTHER" id="PTHR44051">
    <property type="entry name" value="GLUTATHIONE S-TRANSFERASE-RELATED"/>
    <property type="match status" value="1"/>
</dbReference>
<dbReference type="Proteomes" id="UP000032232">
    <property type="component" value="Unassembled WGS sequence"/>
</dbReference>
<dbReference type="Gene3D" id="3.40.30.10">
    <property type="entry name" value="Glutaredoxin"/>
    <property type="match status" value="1"/>
</dbReference>
<dbReference type="GO" id="GO:0016740">
    <property type="term" value="F:transferase activity"/>
    <property type="evidence" value="ECO:0007669"/>
    <property type="project" value="UniProtKB-KW"/>
</dbReference>
<proteinExistence type="predicted"/>
<dbReference type="PATRIC" id="fig|935700.4.peg.1564"/>
<dbReference type="InterPro" id="IPR004045">
    <property type="entry name" value="Glutathione_S-Trfase_N"/>
</dbReference>
<evidence type="ECO:0000313" key="4">
    <source>
        <dbReference type="Proteomes" id="UP000032232"/>
    </source>
</evidence>
<comment type="caution">
    <text evidence="3">The sequence shown here is derived from an EMBL/GenBank/DDBJ whole genome shotgun (WGS) entry which is preliminary data.</text>
</comment>
<dbReference type="InterPro" id="IPR040079">
    <property type="entry name" value="Glutathione_S-Trfase"/>
</dbReference>
<dbReference type="PROSITE" id="PS50405">
    <property type="entry name" value="GST_CTER"/>
    <property type="match status" value="1"/>
</dbReference>
<dbReference type="STRING" id="935700.jaqu_15110"/>
<dbReference type="InterPro" id="IPR036282">
    <property type="entry name" value="Glutathione-S-Trfase_C_sf"/>
</dbReference>
<dbReference type="SUPFAM" id="SSF47616">
    <property type="entry name" value="GST C-terminal domain-like"/>
    <property type="match status" value="1"/>
</dbReference>
<organism evidence="3 4">
    <name type="scientific">Jannaschia aquimarina</name>
    <dbReference type="NCBI Taxonomy" id="935700"/>
    <lineage>
        <taxon>Bacteria</taxon>
        <taxon>Pseudomonadati</taxon>
        <taxon>Pseudomonadota</taxon>
        <taxon>Alphaproteobacteria</taxon>
        <taxon>Rhodobacterales</taxon>
        <taxon>Roseobacteraceae</taxon>
        <taxon>Jannaschia</taxon>
    </lineage>
</organism>
<protein>
    <submittedName>
        <fullName evidence="3">Glutathionine S-transferase</fullName>
    </submittedName>
</protein>